<proteinExistence type="predicted"/>
<dbReference type="EMBL" id="MFPS01000003">
    <property type="protein sequence ID" value="OGH60036.1"/>
    <property type="molecule type" value="Genomic_DNA"/>
</dbReference>
<organism evidence="1 2">
    <name type="scientific">Candidatus Magasanikbacteria bacterium RIFCSPHIGHO2_01_FULL_33_34</name>
    <dbReference type="NCBI Taxonomy" id="1798671"/>
    <lineage>
        <taxon>Bacteria</taxon>
        <taxon>Candidatus Magasanikiibacteriota</taxon>
    </lineage>
</organism>
<gene>
    <name evidence="1" type="ORF">A2725_00085</name>
</gene>
<comment type="caution">
    <text evidence="1">The sequence shown here is derived from an EMBL/GenBank/DDBJ whole genome shotgun (WGS) entry which is preliminary data.</text>
</comment>
<evidence type="ECO:0000313" key="2">
    <source>
        <dbReference type="Proteomes" id="UP000177067"/>
    </source>
</evidence>
<protein>
    <submittedName>
        <fullName evidence="1">Uncharacterized protein</fullName>
    </submittedName>
</protein>
<name>A0A1F6LKZ6_9BACT</name>
<reference evidence="1 2" key="1">
    <citation type="journal article" date="2016" name="Nat. Commun.">
        <title>Thousands of microbial genomes shed light on interconnected biogeochemical processes in an aquifer system.</title>
        <authorList>
            <person name="Anantharaman K."/>
            <person name="Brown C.T."/>
            <person name="Hug L.A."/>
            <person name="Sharon I."/>
            <person name="Castelle C.J."/>
            <person name="Probst A.J."/>
            <person name="Thomas B.C."/>
            <person name="Singh A."/>
            <person name="Wilkins M.J."/>
            <person name="Karaoz U."/>
            <person name="Brodie E.L."/>
            <person name="Williams K.H."/>
            <person name="Hubbard S.S."/>
            <person name="Banfield J.F."/>
        </authorList>
    </citation>
    <scope>NUCLEOTIDE SEQUENCE [LARGE SCALE GENOMIC DNA]</scope>
</reference>
<dbReference type="AlphaFoldDB" id="A0A1F6LKZ6"/>
<sequence length="73" mass="8533">MHDYGLTDEHIRCLMLASQSDRLWREMAIIVAVEGNLKDRESARVVTNNFTTGLGPKGRKARWYFLRSQYPFD</sequence>
<accession>A0A1F6LKZ6</accession>
<dbReference type="Proteomes" id="UP000177067">
    <property type="component" value="Unassembled WGS sequence"/>
</dbReference>
<evidence type="ECO:0000313" key="1">
    <source>
        <dbReference type="EMBL" id="OGH60036.1"/>
    </source>
</evidence>